<dbReference type="GO" id="GO:0000977">
    <property type="term" value="F:RNA polymerase II transcription regulatory region sequence-specific DNA binding"/>
    <property type="evidence" value="ECO:0007669"/>
    <property type="project" value="TreeGrafter"/>
</dbReference>
<feature type="region of interest" description="Disordered" evidence="8">
    <location>
        <begin position="313"/>
        <end position="336"/>
    </location>
</feature>
<dbReference type="SUPFAM" id="SSF109640">
    <property type="entry name" value="KRAB domain (Kruppel-associated box)"/>
    <property type="match status" value="1"/>
</dbReference>
<evidence type="ECO:0000313" key="11">
    <source>
        <dbReference type="EMBL" id="KAJ1098443.1"/>
    </source>
</evidence>
<feature type="region of interest" description="Disordered" evidence="8">
    <location>
        <begin position="104"/>
        <end position="123"/>
    </location>
</feature>
<evidence type="ECO:0000256" key="8">
    <source>
        <dbReference type="SAM" id="MobiDB-lite"/>
    </source>
</evidence>
<dbReference type="Pfam" id="PF00096">
    <property type="entry name" value="zf-C2H2"/>
    <property type="match status" value="3"/>
</dbReference>
<evidence type="ECO:0000256" key="2">
    <source>
        <dbReference type="ARBA" id="ARBA00022723"/>
    </source>
</evidence>
<dbReference type="GO" id="GO:0000981">
    <property type="term" value="F:DNA-binding transcription factor activity, RNA polymerase II-specific"/>
    <property type="evidence" value="ECO:0007669"/>
    <property type="project" value="TreeGrafter"/>
</dbReference>
<dbReference type="PANTHER" id="PTHR24381">
    <property type="entry name" value="ZINC FINGER PROTEIN"/>
    <property type="match status" value="1"/>
</dbReference>
<feature type="compositionally biased region" description="Basic and acidic residues" evidence="8">
    <location>
        <begin position="378"/>
        <end position="391"/>
    </location>
</feature>
<evidence type="ECO:0000256" key="1">
    <source>
        <dbReference type="ARBA" id="ARBA00006991"/>
    </source>
</evidence>
<keyword evidence="3" id="KW-0677">Repeat</keyword>
<dbReference type="InterPro" id="IPR001909">
    <property type="entry name" value="KRAB"/>
</dbReference>
<reference evidence="11" key="1">
    <citation type="journal article" date="2022" name="bioRxiv">
        <title>Sequencing and chromosome-scale assembly of the giantPleurodeles waltlgenome.</title>
        <authorList>
            <person name="Brown T."/>
            <person name="Elewa A."/>
            <person name="Iarovenko S."/>
            <person name="Subramanian E."/>
            <person name="Araus A.J."/>
            <person name="Petzold A."/>
            <person name="Susuki M."/>
            <person name="Suzuki K.-i.T."/>
            <person name="Hayashi T."/>
            <person name="Toyoda A."/>
            <person name="Oliveira C."/>
            <person name="Osipova E."/>
            <person name="Leigh N.D."/>
            <person name="Simon A."/>
            <person name="Yun M.H."/>
        </authorList>
    </citation>
    <scope>NUCLEOTIDE SEQUENCE</scope>
    <source>
        <strain evidence="11">20211129_DDA</strain>
        <tissue evidence="11">Liver</tissue>
    </source>
</reference>
<comment type="similarity">
    <text evidence="1">Belongs to the krueppel C2H2-type zinc-finger protein family.</text>
</comment>
<keyword evidence="12" id="KW-1185">Reference proteome</keyword>
<dbReference type="PROSITE" id="PS50805">
    <property type="entry name" value="KRAB"/>
    <property type="match status" value="1"/>
</dbReference>
<accession>A0AAV7MBE6</accession>
<dbReference type="GO" id="GO:0005634">
    <property type="term" value="C:nucleus"/>
    <property type="evidence" value="ECO:0007669"/>
    <property type="project" value="TreeGrafter"/>
</dbReference>
<feature type="domain" description="KRAB" evidence="10">
    <location>
        <begin position="31"/>
        <end position="107"/>
    </location>
</feature>
<evidence type="ECO:0000259" key="10">
    <source>
        <dbReference type="PROSITE" id="PS50805"/>
    </source>
</evidence>
<sequence length="474" mass="53621">MHSHRTPFRPEKEHGDVARRRRPRACAQALVTFDDIAVHFSEEEWECLEEWQKELHRDVMKENLDLLMSVGNRSWKKMQDKLSKVPSAEDDLEKMTMSGKALNVEKSTKEASNKIRRGPGRPRLLGRPYSKVQRIKTSSHLEEESFDCVECGVNFNSKANLKRHLNVHSGVKPFTCDTCGRAFNRKSNLTSHQRIHQGKRPVPCTQLVASVSPSDSNMFHSIIITEITPKEELDHSGPQDLAEPTMVSLDSWSVATDSIQPDTTEMSPVDEGVDCGSQDEAVKEICKSLCPVEKTSAVPSKLLEIGFLVGRDMTPSKSHNPSQGRRPMNEIKEEENPEVWPKALNLERVISGKEDLKIFQRPKENYNVKSRIKQNKKGVSDKSTDPEEHPDNTMNIKMFHDTPVPVSDEPQFSCSECGAVFNNKINLIRHQNVHSGKQPFPFSCLEASSFTADLVFFIWSVGKAVLKVLKYGYL</sequence>
<dbReference type="FunFam" id="3.30.160.60:FF:000100">
    <property type="entry name" value="Zinc finger 45-like"/>
    <property type="match status" value="2"/>
</dbReference>
<dbReference type="Proteomes" id="UP001066276">
    <property type="component" value="Chromosome 10"/>
</dbReference>
<evidence type="ECO:0000256" key="7">
    <source>
        <dbReference type="PROSITE-ProRule" id="PRU00042"/>
    </source>
</evidence>
<name>A0AAV7MBE6_PLEWA</name>
<dbReference type="CDD" id="cd07765">
    <property type="entry name" value="KRAB_A-box"/>
    <property type="match status" value="1"/>
</dbReference>
<dbReference type="InterPro" id="IPR036236">
    <property type="entry name" value="Znf_C2H2_sf"/>
</dbReference>
<dbReference type="Gene3D" id="6.10.140.140">
    <property type="match status" value="1"/>
</dbReference>
<evidence type="ECO:0000256" key="6">
    <source>
        <dbReference type="ARBA" id="ARBA00023242"/>
    </source>
</evidence>
<evidence type="ECO:0000256" key="5">
    <source>
        <dbReference type="ARBA" id="ARBA00022833"/>
    </source>
</evidence>
<evidence type="ECO:0000256" key="3">
    <source>
        <dbReference type="ARBA" id="ARBA00022737"/>
    </source>
</evidence>
<keyword evidence="2" id="KW-0479">Metal-binding</keyword>
<feature type="domain" description="C2H2-type" evidence="9">
    <location>
        <begin position="412"/>
        <end position="439"/>
    </location>
</feature>
<keyword evidence="4 7" id="KW-0863">Zinc-finger</keyword>
<feature type="region of interest" description="Disordered" evidence="8">
    <location>
        <begin position="1"/>
        <end position="20"/>
    </location>
</feature>
<protein>
    <submittedName>
        <fullName evidence="11">Uncharacterized protein</fullName>
    </submittedName>
</protein>
<feature type="domain" description="C2H2-type" evidence="9">
    <location>
        <begin position="146"/>
        <end position="173"/>
    </location>
</feature>
<dbReference type="InterPro" id="IPR036051">
    <property type="entry name" value="KRAB_dom_sf"/>
</dbReference>
<dbReference type="InterPro" id="IPR013087">
    <property type="entry name" value="Znf_C2H2_type"/>
</dbReference>
<dbReference type="PROSITE" id="PS50157">
    <property type="entry name" value="ZINC_FINGER_C2H2_2"/>
    <property type="match status" value="3"/>
</dbReference>
<dbReference type="PROSITE" id="PS00028">
    <property type="entry name" value="ZINC_FINGER_C2H2_1"/>
    <property type="match status" value="3"/>
</dbReference>
<dbReference type="PANTHER" id="PTHR24381:SF433">
    <property type="entry name" value="GASTRULA ZINC FINGER PROTEIN XLCGF7.1-LIKE"/>
    <property type="match status" value="1"/>
</dbReference>
<evidence type="ECO:0000259" key="9">
    <source>
        <dbReference type="PROSITE" id="PS50157"/>
    </source>
</evidence>
<comment type="caution">
    <text evidence="11">The sequence shown here is derived from an EMBL/GenBank/DDBJ whole genome shotgun (WGS) entry which is preliminary data.</text>
</comment>
<organism evidence="11 12">
    <name type="scientific">Pleurodeles waltl</name>
    <name type="common">Iberian ribbed newt</name>
    <dbReference type="NCBI Taxonomy" id="8319"/>
    <lineage>
        <taxon>Eukaryota</taxon>
        <taxon>Metazoa</taxon>
        <taxon>Chordata</taxon>
        <taxon>Craniata</taxon>
        <taxon>Vertebrata</taxon>
        <taxon>Euteleostomi</taxon>
        <taxon>Amphibia</taxon>
        <taxon>Batrachia</taxon>
        <taxon>Caudata</taxon>
        <taxon>Salamandroidea</taxon>
        <taxon>Salamandridae</taxon>
        <taxon>Pleurodelinae</taxon>
        <taxon>Pleurodeles</taxon>
    </lineage>
</organism>
<dbReference type="GO" id="GO:0008270">
    <property type="term" value="F:zinc ion binding"/>
    <property type="evidence" value="ECO:0007669"/>
    <property type="project" value="UniProtKB-KW"/>
</dbReference>
<dbReference type="FunFam" id="3.30.160.60:FF:000759">
    <property type="entry name" value="zinc finger protein 16"/>
    <property type="match status" value="1"/>
</dbReference>
<feature type="compositionally biased region" description="Basic and acidic residues" evidence="8">
    <location>
        <begin position="8"/>
        <end position="18"/>
    </location>
</feature>
<dbReference type="SMART" id="SM00349">
    <property type="entry name" value="KRAB"/>
    <property type="match status" value="1"/>
</dbReference>
<evidence type="ECO:0000256" key="4">
    <source>
        <dbReference type="ARBA" id="ARBA00022771"/>
    </source>
</evidence>
<gene>
    <name evidence="11" type="ORF">NDU88_003554</name>
</gene>
<proteinExistence type="inferred from homology"/>
<dbReference type="SMART" id="SM00355">
    <property type="entry name" value="ZnF_C2H2"/>
    <property type="match status" value="3"/>
</dbReference>
<dbReference type="Pfam" id="PF01352">
    <property type="entry name" value="KRAB"/>
    <property type="match status" value="1"/>
</dbReference>
<dbReference type="AlphaFoldDB" id="A0AAV7MBE6"/>
<dbReference type="SUPFAM" id="SSF57667">
    <property type="entry name" value="beta-beta-alpha zinc fingers"/>
    <property type="match status" value="2"/>
</dbReference>
<feature type="domain" description="C2H2-type" evidence="9">
    <location>
        <begin position="174"/>
        <end position="201"/>
    </location>
</feature>
<feature type="region of interest" description="Disordered" evidence="8">
    <location>
        <begin position="370"/>
        <end position="393"/>
    </location>
</feature>
<keyword evidence="6" id="KW-0539">Nucleus</keyword>
<keyword evidence="5" id="KW-0862">Zinc</keyword>
<evidence type="ECO:0000313" key="12">
    <source>
        <dbReference type="Proteomes" id="UP001066276"/>
    </source>
</evidence>
<dbReference type="Gene3D" id="3.30.160.60">
    <property type="entry name" value="Classic Zinc Finger"/>
    <property type="match status" value="3"/>
</dbReference>
<dbReference type="EMBL" id="JANPWB010000014">
    <property type="protein sequence ID" value="KAJ1098443.1"/>
    <property type="molecule type" value="Genomic_DNA"/>
</dbReference>